<dbReference type="PANTHER" id="PTHR24207">
    <property type="entry name" value="ZYX102 PROTEIN"/>
    <property type="match status" value="1"/>
</dbReference>
<comment type="caution">
    <text evidence="3">The sequence shown here is derived from an EMBL/GenBank/DDBJ whole genome shotgun (WGS) entry which is preliminary data.</text>
</comment>
<keyword evidence="1" id="KW-0677">Repeat</keyword>
<name>A0ABQ9THX0_SAGOE</name>
<keyword evidence="2" id="KW-0479">Metal-binding</keyword>
<proteinExistence type="predicted"/>
<dbReference type="Gene3D" id="2.10.110.10">
    <property type="entry name" value="Cysteine Rich Protein"/>
    <property type="match status" value="1"/>
</dbReference>
<keyword evidence="2" id="KW-0862">Zinc</keyword>
<keyword evidence="4" id="KW-1185">Reference proteome</keyword>
<dbReference type="Proteomes" id="UP001266305">
    <property type="component" value="Unassembled WGS sequence"/>
</dbReference>
<evidence type="ECO:0000256" key="1">
    <source>
        <dbReference type="ARBA" id="ARBA00022737"/>
    </source>
</evidence>
<dbReference type="PANTHER" id="PTHR24207:SF1">
    <property type="entry name" value="FILAMIN-BINDING LIM PROTEIN 1"/>
    <property type="match status" value="1"/>
</dbReference>
<protein>
    <submittedName>
        <fullName evidence="3">Filamin-binding LIM protein 1</fullName>
    </submittedName>
</protein>
<reference evidence="3 4" key="1">
    <citation type="submission" date="2023-05" db="EMBL/GenBank/DDBJ databases">
        <title>B98-5 Cell Line De Novo Hybrid Assembly: An Optical Mapping Approach.</title>
        <authorList>
            <person name="Kananen K."/>
            <person name="Auerbach J.A."/>
            <person name="Kautto E."/>
            <person name="Blachly J.S."/>
        </authorList>
    </citation>
    <scope>NUCLEOTIDE SEQUENCE [LARGE SCALE GENOMIC DNA]</scope>
    <source>
        <strain evidence="3">B95-8</strain>
        <tissue evidence="3">Cell line</tissue>
    </source>
</reference>
<evidence type="ECO:0000313" key="4">
    <source>
        <dbReference type="Proteomes" id="UP001266305"/>
    </source>
</evidence>
<dbReference type="EMBL" id="JASSZA010000023">
    <property type="protein sequence ID" value="KAK2083797.1"/>
    <property type="molecule type" value="Genomic_DNA"/>
</dbReference>
<evidence type="ECO:0000256" key="2">
    <source>
        <dbReference type="ARBA" id="ARBA00023038"/>
    </source>
</evidence>
<dbReference type="SUPFAM" id="SSF57716">
    <property type="entry name" value="Glucocorticoid receptor-like (DNA-binding domain)"/>
    <property type="match status" value="1"/>
</dbReference>
<sequence>MCVTCAQYIENESLALGSQNKVYCLDDFCRKFAPVCSICESSIISWDVKDAFKIKCTGRNFQENCYRYEDCKILLSVEPRDQGCYTQTTVSSASSAT</sequence>
<organism evidence="3 4">
    <name type="scientific">Saguinus oedipus</name>
    <name type="common">Cotton-top tamarin</name>
    <name type="synonym">Oedipomidas oedipus</name>
    <dbReference type="NCBI Taxonomy" id="9490"/>
    <lineage>
        <taxon>Eukaryota</taxon>
        <taxon>Metazoa</taxon>
        <taxon>Chordata</taxon>
        <taxon>Craniata</taxon>
        <taxon>Vertebrata</taxon>
        <taxon>Euteleostomi</taxon>
        <taxon>Mammalia</taxon>
        <taxon>Eutheria</taxon>
        <taxon>Euarchontoglires</taxon>
        <taxon>Primates</taxon>
        <taxon>Haplorrhini</taxon>
        <taxon>Platyrrhini</taxon>
        <taxon>Cebidae</taxon>
        <taxon>Callitrichinae</taxon>
        <taxon>Saguinus</taxon>
    </lineage>
</organism>
<gene>
    <name evidence="3" type="primary">FBLIM1_1</name>
    <name evidence="3" type="ORF">P7K49_039033</name>
</gene>
<keyword evidence="2" id="KW-0440">LIM domain</keyword>
<accession>A0ABQ9THX0</accession>
<evidence type="ECO:0000313" key="3">
    <source>
        <dbReference type="EMBL" id="KAK2083797.1"/>
    </source>
</evidence>